<dbReference type="Proteomes" id="UP000238042">
    <property type="component" value="Unassembled WGS sequence"/>
</dbReference>
<comment type="caution">
    <text evidence="1">The sequence shown here is derived from an EMBL/GenBank/DDBJ whole genome shotgun (WGS) entry which is preliminary data.</text>
</comment>
<evidence type="ECO:0000313" key="1">
    <source>
        <dbReference type="EMBL" id="PQL90425.1"/>
    </source>
</evidence>
<accession>A0A2S8A772</accession>
<dbReference type="EMBL" id="PSZM01000046">
    <property type="protein sequence ID" value="PQL90425.1"/>
    <property type="molecule type" value="Genomic_DNA"/>
</dbReference>
<name>A0A2S8A772_9FLAO</name>
<dbReference type="OrthoDB" id="1247310at2"/>
<sequence>MKNLFFTLITFNVNILLGQIGIGTQDIETGLVLKMNSENSGILIPRLALQGKNIQAPLEGEPKTGLIVYNTQRSGTPPNYVSRGFYYWDEKTSSWTSAYIPISHSIAKFANYGTNVDFNTKVNPLNIFDVELFNEDPSLYKKYLDGIKIYETGLYKFTLNLDMDGTSDRDIFEIDIFVDDKKIPETFYVCTVDNAAGSSQDIGYVFTVYINIPRNSSGSYIYFKGKEVDGAAKVTFRKPKTSSVTIEKVR</sequence>
<gene>
    <name evidence="1" type="ORF">C4S77_11050</name>
</gene>
<dbReference type="AlphaFoldDB" id="A0A2S8A772"/>
<organism evidence="1 2">
    <name type="scientific">Apibacter adventoris</name>
    <dbReference type="NCBI Taxonomy" id="1679466"/>
    <lineage>
        <taxon>Bacteria</taxon>
        <taxon>Pseudomonadati</taxon>
        <taxon>Bacteroidota</taxon>
        <taxon>Flavobacteriia</taxon>
        <taxon>Flavobacteriales</taxon>
        <taxon>Weeksellaceae</taxon>
        <taxon>Apibacter</taxon>
    </lineage>
</organism>
<protein>
    <submittedName>
        <fullName evidence="1">Uncharacterized protein</fullName>
    </submittedName>
</protein>
<evidence type="ECO:0000313" key="2">
    <source>
        <dbReference type="Proteomes" id="UP000238042"/>
    </source>
</evidence>
<keyword evidence="2" id="KW-1185">Reference proteome</keyword>
<reference evidence="1 2" key="1">
    <citation type="submission" date="2018-02" db="EMBL/GenBank/DDBJ databases">
        <title>Genome sequences of Apibacter spp., gut symbionts of Asian honey bees.</title>
        <authorList>
            <person name="Kwong W.K."/>
            <person name="Steele M.I."/>
            <person name="Moran N.A."/>
        </authorList>
    </citation>
    <scope>NUCLEOTIDE SEQUENCE [LARGE SCALE GENOMIC DNA]</scope>
    <source>
        <strain evidence="2">wkB301</strain>
    </source>
</reference>
<dbReference type="RefSeq" id="WP_105247598.1">
    <property type="nucleotide sequence ID" value="NZ_PSZM01000046.1"/>
</dbReference>
<proteinExistence type="predicted"/>